<name>A0A3L9YBL8_9FLAO</name>
<protein>
    <submittedName>
        <fullName evidence="2">Uncharacterized protein DUF1801</fullName>
    </submittedName>
</protein>
<dbReference type="InterPro" id="IPR014922">
    <property type="entry name" value="YdhG-like"/>
</dbReference>
<evidence type="ECO:0000313" key="2">
    <source>
        <dbReference type="EMBL" id="RMA58066.1"/>
    </source>
</evidence>
<dbReference type="AlphaFoldDB" id="A0A3L9YBL8"/>
<keyword evidence="3" id="KW-1185">Reference proteome</keyword>
<dbReference type="OrthoDB" id="328972at2"/>
<evidence type="ECO:0000259" key="1">
    <source>
        <dbReference type="Pfam" id="PF08818"/>
    </source>
</evidence>
<dbReference type="RefSeq" id="WP_121908403.1">
    <property type="nucleotide sequence ID" value="NZ_REFC01000014.1"/>
</dbReference>
<comment type="caution">
    <text evidence="2">The sequence shown here is derived from an EMBL/GenBank/DDBJ whole genome shotgun (WGS) entry which is preliminary data.</text>
</comment>
<dbReference type="EMBL" id="REFC01000014">
    <property type="protein sequence ID" value="RMA58066.1"/>
    <property type="molecule type" value="Genomic_DNA"/>
</dbReference>
<dbReference type="SUPFAM" id="SSF159888">
    <property type="entry name" value="YdhG-like"/>
    <property type="match status" value="1"/>
</dbReference>
<organism evidence="2 3">
    <name type="scientific">Ulvibacter antarcticus</name>
    <dbReference type="NCBI Taxonomy" id="442714"/>
    <lineage>
        <taxon>Bacteria</taxon>
        <taxon>Pseudomonadati</taxon>
        <taxon>Bacteroidota</taxon>
        <taxon>Flavobacteriia</taxon>
        <taxon>Flavobacteriales</taxon>
        <taxon>Flavobacteriaceae</taxon>
        <taxon>Ulvibacter</taxon>
    </lineage>
</organism>
<evidence type="ECO:0000313" key="3">
    <source>
        <dbReference type="Proteomes" id="UP000271339"/>
    </source>
</evidence>
<feature type="domain" description="YdhG-like" evidence="1">
    <location>
        <begin position="21"/>
        <end position="125"/>
    </location>
</feature>
<gene>
    <name evidence="2" type="ORF">BXY75_2874</name>
</gene>
<dbReference type="Proteomes" id="UP000271339">
    <property type="component" value="Unassembled WGS sequence"/>
</dbReference>
<dbReference type="Pfam" id="PF08818">
    <property type="entry name" value="DUF1801"/>
    <property type="match status" value="1"/>
</dbReference>
<reference evidence="2 3" key="1">
    <citation type="submission" date="2018-10" db="EMBL/GenBank/DDBJ databases">
        <title>Genomic Encyclopedia of Archaeal and Bacterial Type Strains, Phase II (KMG-II): from individual species to whole genera.</title>
        <authorList>
            <person name="Goeker M."/>
        </authorList>
    </citation>
    <scope>NUCLEOTIDE SEQUENCE [LARGE SCALE GENOMIC DNA]</scope>
    <source>
        <strain evidence="2 3">DSM 23424</strain>
    </source>
</reference>
<proteinExistence type="predicted"/>
<accession>A0A3L9YBL8</accession>
<sequence>MELQSGHEVKEVFNNYPEIVRHKLLQLREIILSIASEVYGLQKLEETLKWGEPSYKTKNGSTIRIDWKEKSPNQFAMYFNCNTSLIPSFRIIYKDVFQFEGKRALLFKMDDELPRAELEHCIKMALTYHKIKHLPLLGA</sequence>